<dbReference type="PROSITE" id="PS50837">
    <property type="entry name" value="NACHT"/>
    <property type="match status" value="1"/>
</dbReference>
<dbReference type="SUPFAM" id="SSF52540">
    <property type="entry name" value="P-loop containing nucleoside triphosphate hydrolases"/>
    <property type="match status" value="1"/>
</dbReference>
<gene>
    <name evidence="4" type="ORF">BT63DRAFT_466811</name>
</gene>
<feature type="repeat" description="ANK" evidence="2">
    <location>
        <begin position="532"/>
        <end position="564"/>
    </location>
</feature>
<dbReference type="PANTHER" id="PTHR10039">
    <property type="entry name" value="AMELOGENIN"/>
    <property type="match status" value="1"/>
</dbReference>
<feature type="repeat" description="ANK" evidence="2">
    <location>
        <begin position="630"/>
        <end position="662"/>
    </location>
</feature>
<dbReference type="InterPro" id="IPR036770">
    <property type="entry name" value="Ankyrin_rpt-contain_sf"/>
</dbReference>
<dbReference type="InterPro" id="IPR007111">
    <property type="entry name" value="NACHT_NTPase"/>
</dbReference>
<dbReference type="InterPro" id="IPR027417">
    <property type="entry name" value="P-loop_NTPase"/>
</dbReference>
<dbReference type="PROSITE" id="PS50088">
    <property type="entry name" value="ANK_REPEAT"/>
    <property type="match status" value="5"/>
</dbReference>
<dbReference type="Pfam" id="PF22939">
    <property type="entry name" value="WHD_GPIID"/>
    <property type="match status" value="1"/>
</dbReference>
<dbReference type="OrthoDB" id="195446at2759"/>
<dbReference type="Proteomes" id="UP000799302">
    <property type="component" value="Unassembled WGS sequence"/>
</dbReference>
<dbReference type="PANTHER" id="PTHR10039:SF15">
    <property type="entry name" value="NACHT DOMAIN-CONTAINING PROTEIN"/>
    <property type="match status" value="1"/>
</dbReference>
<sequence length="834" mass="93906">MVLDPNHSTSYRLLTIDSALSLAIKANLDDVSRKVVGTDQAVQVLQSHVSKQERDEILSWLSPLVYGSKQSDIVQRYQEGTGKWLFEASQYLKWISGSGKILWCPGMPGAGKTTLASHIISEFQRNLAAHPEVELAYAFCSYNAQDQTATNLLAGLLRQLLHNRDSLPTCVTSLYESHRNKGIGTRPNLSEISQCLVEIFGLFSRVIIIVDALDEYDEGDGVRDVLGRELLKLSSIHNAHVLVTSRWITSIENLFEGCLRLEIRATDQDIARYLETRMEGSSRLQRIIKEDPQIKESIVTTIVERCEGMFLLAQLHMDSLQTKANVKAIGNALQTIPRKLDDTYDLVMDRIESQNEDDVLLARQMLAWLTYSIGTMTVVELQHALAVHFNGKEFDQALIDKETMLSICAGIVTVEEESNKIRFIHYTTQEYFRRIRKTIFPQAEHDICKVCMTYLHRDEVAKIDSKDIEIFKLRMRSHPLLEYAASYWGLHARGEVATSLETSIISFLKDDSAVQTATRMMFYDRTRSDAKRTTRGIHIAAYFGLEHIVSRLIEDGIDVDRKDMHGQTPLHFVASKTPSPVQQLVLLEDDPIAKDTRGWSALHRAAFHGQEEAVEVLVEAGLDIDSTDIHGNTALHIATRRGKISVIEKLAKHQANMNPKNQHGESPLHYAALPRGNTTDFSFVPIAELLLKLGADVNSADNKGRTPLYWVCLPEDSDNEATEFLLSKGAKLNIDANNVTLLKWSNVAQSLPDEAIWQSHDISPVDAHNWIPSDLTSWNIQGKARLMSSALDGYWILEQGVDLDEDDNCDFSHSSIMGDVYRKIEVAIELDDTW</sequence>
<evidence type="ECO:0000259" key="3">
    <source>
        <dbReference type="PROSITE" id="PS50837"/>
    </source>
</evidence>
<dbReference type="Pfam" id="PF12796">
    <property type="entry name" value="Ank_2"/>
    <property type="match status" value="1"/>
</dbReference>
<dbReference type="InterPro" id="IPR002110">
    <property type="entry name" value="Ankyrin_rpt"/>
</dbReference>
<dbReference type="InterPro" id="IPR054471">
    <property type="entry name" value="GPIID_WHD"/>
</dbReference>
<dbReference type="Gene3D" id="3.40.50.300">
    <property type="entry name" value="P-loop containing nucleotide triphosphate hydrolases"/>
    <property type="match status" value="1"/>
</dbReference>
<keyword evidence="1" id="KW-0677">Repeat</keyword>
<proteinExistence type="predicted"/>
<dbReference type="Pfam" id="PF24883">
    <property type="entry name" value="NPHP3_N"/>
    <property type="match status" value="1"/>
</dbReference>
<evidence type="ECO:0000256" key="2">
    <source>
        <dbReference type="PROSITE-ProRule" id="PRU00023"/>
    </source>
</evidence>
<feature type="repeat" description="ANK" evidence="2">
    <location>
        <begin position="703"/>
        <end position="737"/>
    </location>
</feature>
<dbReference type="PROSITE" id="PS50297">
    <property type="entry name" value="ANK_REP_REGION"/>
    <property type="match status" value="3"/>
</dbReference>
<dbReference type="Pfam" id="PF00023">
    <property type="entry name" value="Ank"/>
    <property type="match status" value="2"/>
</dbReference>
<keyword evidence="2" id="KW-0040">ANK repeat</keyword>
<dbReference type="InterPro" id="IPR056884">
    <property type="entry name" value="NPHP3-like_N"/>
</dbReference>
<name>A0A6A6UPA4_9PEZI</name>
<feature type="domain" description="NACHT" evidence="3">
    <location>
        <begin position="100"/>
        <end position="246"/>
    </location>
</feature>
<dbReference type="Gene3D" id="1.25.40.20">
    <property type="entry name" value="Ankyrin repeat-containing domain"/>
    <property type="match status" value="2"/>
</dbReference>
<protein>
    <recommendedName>
        <fullName evidence="3">NACHT domain-containing protein</fullName>
    </recommendedName>
</protein>
<keyword evidence="5" id="KW-1185">Reference proteome</keyword>
<reference evidence="4" key="1">
    <citation type="journal article" date="2020" name="Stud. Mycol.">
        <title>101 Dothideomycetes genomes: a test case for predicting lifestyles and emergence of pathogens.</title>
        <authorList>
            <person name="Haridas S."/>
            <person name="Albert R."/>
            <person name="Binder M."/>
            <person name="Bloem J."/>
            <person name="Labutti K."/>
            <person name="Salamov A."/>
            <person name="Andreopoulos B."/>
            <person name="Baker S."/>
            <person name="Barry K."/>
            <person name="Bills G."/>
            <person name="Bluhm B."/>
            <person name="Cannon C."/>
            <person name="Castanera R."/>
            <person name="Culley D."/>
            <person name="Daum C."/>
            <person name="Ezra D."/>
            <person name="Gonzalez J."/>
            <person name="Henrissat B."/>
            <person name="Kuo A."/>
            <person name="Liang C."/>
            <person name="Lipzen A."/>
            <person name="Lutzoni F."/>
            <person name="Magnuson J."/>
            <person name="Mondo S."/>
            <person name="Nolan M."/>
            <person name="Ohm R."/>
            <person name="Pangilinan J."/>
            <person name="Park H.-J."/>
            <person name="Ramirez L."/>
            <person name="Alfaro M."/>
            <person name="Sun H."/>
            <person name="Tritt A."/>
            <person name="Yoshinaga Y."/>
            <person name="Zwiers L.-H."/>
            <person name="Turgeon B."/>
            <person name="Goodwin S."/>
            <person name="Spatafora J."/>
            <person name="Crous P."/>
            <person name="Grigoriev I."/>
        </authorList>
    </citation>
    <scope>NUCLEOTIDE SEQUENCE</scope>
    <source>
        <strain evidence="4">CBS 115976</strain>
    </source>
</reference>
<feature type="repeat" description="ANK" evidence="2">
    <location>
        <begin position="663"/>
        <end position="702"/>
    </location>
</feature>
<organism evidence="4 5">
    <name type="scientific">Microthyrium microscopicum</name>
    <dbReference type="NCBI Taxonomy" id="703497"/>
    <lineage>
        <taxon>Eukaryota</taxon>
        <taxon>Fungi</taxon>
        <taxon>Dikarya</taxon>
        <taxon>Ascomycota</taxon>
        <taxon>Pezizomycotina</taxon>
        <taxon>Dothideomycetes</taxon>
        <taxon>Dothideomycetes incertae sedis</taxon>
        <taxon>Microthyriales</taxon>
        <taxon>Microthyriaceae</taxon>
        <taxon>Microthyrium</taxon>
    </lineage>
</organism>
<evidence type="ECO:0000313" key="4">
    <source>
        <dbReference type="EMBL" id="KAF2673257.1"/>
    </source>
</evidence>
<feature type="repeat" description="ANK" evidence="2">
    <location>
        <begin position="597"/>
        <end position="629"/>
    </location>
</feature>
<dbReference type="PRINTS" id="PR01415">
    <property type="entry name" value="ANKYRIN"/>
</dbReference>
<evidence type="ECO:0000313" key="5">
    <source>
        <dbReference type="Proteomes" id="UP000799302"/>
    </source>
</evidence>
<dbReference type="EMBL" id="MU004231">
    <property type="protein sequence ID" value="KAF2673257.1"/>
    <property type="molecule type" value="Genomic_DNA"/>
</dbReference>
<dbReference type="SUPFAM" id="SSF48403">
    <property type="entry name" value="Ankyrin repeat"/>
    <property type="match status" value="1"/>
</dbReference>
<accession>A0A6A6UPA4</accession>
<evidence type="ECO:0000256" key="1">
    <source>
        <dbReference type="ARBA" id="ARBA00022737"/>
    </source>
</evidence>
<dbReference type="AlphaFoldDB" id="A0A6A6UPA4"/>
<dbReference type="SMART" id="SM00248">
    <property type="entry name" value="ANK"/>
    <property type="match status" value="6"/>
</dbReference>